<protein>
    <submittedName>
        <fullName evidence="1">Uncharacterized protein</fullName>
    </submittedName>
</protein>
<dbReference type="AlphaFoldDB" id="A0A381PYK3"/>
<organism evidence="1">
    <name type="scientific">marine metagenome</name>
    <dbReference type="NCBI Taxonomy" id="408172"/>
    <lineage>
        <taxon>unclassified sequences</taxon>
        <taxon>metagenomes</taxon>
        <taxon>ecological metagenomes</taxon>
    </lineage>
</organism>
<accession>A0A381PYK3</accession>
<proteinExistence type="predicted"/>
<evidence type="ECO:0000313" key="1">
    <source>
        <dbReference type="EMBL" id="SUZ71698.1"/>
    </source>
</evidence>
<sequence>MAELECWNCGTSLDDLPRPITRHNNCPECFESLHCCRLCRRYRPRDTITCTDDRADPPINKENANFCDFFRPASGTYDSVIGIKDAGARAGLKDLFGGEEKSEHDLDASEINIDPDAEAKAKLEALFRQDGEADAGGEV</sequence>
<dbReference type="EMBL" id="UINC01001129">
    <property type="protein sequence ID" value="SUZ71698.1"/>
    <property type="molecule type" value="Genomic_DNA"/>
</dbReference>
<name>A0A381PYK3_9ZZZZ</name>
<gene>
    <name evidence="1" type="ORF">METZ01_LOCUS24552</name>
</gene>
<reference evidence="1" key="1">
    <citation type="submission" date="2018-05" db="EMBL/GenBank/DDBJ databases">
        <authorList>
            <person name="Lanie J.A."/>
            <person name="Ng W.-L."/>
            <person name="Kazmierczak K.M."/>
            <person name="Andrzejewski T.M."/>
            <person name="Davidsen T.M."/>
            <person name="Wayne K.J."/>
            <person name="Tettelin H."/>
            <person name="Glass J.I."/>
            <person name="Rusch D."/>
            <person name="Podicherti R."/>
            <person name="Tsui H.-C.T."/>
            <person name="Winkler M.E."/>
        </authorList>
    </citation>
    <scope>NUCLEOTIDE SEQUENCE</scope>
</reference>